<protein>
    <submittedName>
        <fullName evidence="1">Uncharacterized protein</fullName>
    </submittedName>
</protein>
<dbReference type="EMBL" id="LR796587">
    <property type="protein sequence ID" value="CAB4153253.1"/>
    <property type="molecule type" value="Genomic_DNA"/>
</dbReference>
<organism evidence="1">
    <name type="scientific">uncultured Caudovirales phage</name>
    <dbReference type="NCBI Taxonomy" id="2100421"/>
    <lineage>
        <taxon>Viruses</taxon>
        <taxon>Duplodnaviria</taxon>
        <taxon>Heunggongvirae</taxon>
        <taxon>Uroviricota</taxon>
        <taxon>Caudoviricetes</taxon>
        <taxon>Peduoviridae</taxon>
        <taxon>Maltschvirus</taxon>
        <taxon>Maltschvirus maltsch</taxon>
    </lineage>
</organism>
<accession>A0A6J5N7T4</accession>
<sequence>MTAKEKADELIHKYILNTPVGFHFDDAKQCALIAVDEILDVIEDPTGKEIKYWKEVKKEIEKI</sequence>
<proteinExistence type="predicted"/>
<reference evidence="1" key="1">
    <citation type="submission" date="2020-04" db="EMBL/GenBank/DDBJ databases">
        <authorList>
            <person name="Chiriac C."/>
            <person name="Salcher M."/>
            <person name="Ghai R."/>
            <person name="Kavagutti S V."/>
        </authorList>
    </citation>
    <scope>NUCLEOTIDE SEQUENCE</scope>
</reference>
<gene>
    <name evidence="1" type="ORF">UFOVP618_55</name>
</gene>
<name>A0A6J5N7T4_9CAUD</name>
<evidence type="ECO:0000313" key="1">
    <source>
        <dbReference type="EMBL" id="CAB4153253.1"/>
    </source>
</evidence>